<dbReference type="PROSITE" id="PS51318">
    <property type="entry name" value="TAT"/>
    <property type="match status" value="1"/>
</dbReference>
<dbReference type="SUPFAM" id="SSF53850">
    <property type="entry name" value="Periplasmic binding protein-like II"/>
    <property type="match status" value="1"/>
</dbReference>
<keyword evidence="3" id="KW-1185">Reference proteome</keyword>
<dbReference type="CDD" id="cd13585">
    <property type="entry name" value="PBP2_TMBP_like"/>
    <property type="match status" value="1"/>
</dbReference>
<evidence type="ECO:0000313" key="3">
    <source>
        <dbReference type="Proteomes" id="UP000676325"/>
    </source>
</evidence>
<dbReference type="Proteomes" id="UP000676325">
    <property type="component" value="Unassembled WGS sequence"/>
</dbReference>
<name>A0A941IL61_9ACTN</name>
<sequence>MSLTSTTRHRRGLPAAAAAAALLAATASACSNPNASSSGSSSGAQTITVAVTANPLMTTIENLTASGFEAGHPNIKVKFVTYDENTERADVEKDVAAHGGQYDVVMIGPNDIASWASNGWIDSLDSEVAADTSYDVGDLLPPIKDALSSKGHLYALPFYGESSFIMYNKKIFAADGLTMPAAPTWAQIEQLAAKADDTSKNVAGICLRGLTGWGDNLASLDTVINTMGGAWFDKNWNAELTSPATEAAVNFYVNLVKKYGEPGAGNDSFNQCLNIFEQGQAAMWYDATVGASTVDASGSPIAGDVGFAPAPVDKTKSSGWLWTWALALESSSKHQSAAEQFMNWATSKQYIAYDASKNGWAAVPPGTRTSTYQNPEYQKAAGAFANLTLQEIDSVNINQPGVAPQPVPGVQYVGIPEFEDFGQQVSAQITAAIDGQESVSQALTTSQQIAQQAVINAGYKS</sequence>
<protein>
    <submittedName>
        <fullName evidence="2">Sugar ABC transporter substrate-binding protein</fullName>
    </submittedName>
</protein>
<dbReference type="RefSeq" id="WP_212518466.1">
    <property type="nucleotide sequence ID" value="NZ_JAGSOH010000032.1"/>
</dbReference>
<proteinExistence type="predicted"/>
<organism evidence="2 3">
    <name type="scientific">Actinospica acidithermotolerans</name>
    <dbReference type="NCBI Taxonomy" id="2828514"/>
    <lineage>
        <taxon>Bacteria</taxon>
        <taxon>Bacillati</taxon>
        <taxon>Actinomycetota</taxon>
        <taxon>Actinomycetes</taxon>
        <taxon>Catenulisporales</taxon>
        <taxon>Actinospicaceae</taxon>
        <taxon>Actinospica</taxon>
    </lineage>
</organism>
<accession>A0A941IL61</accession>
<keyword evidence="1" id="KW-0732">Signal</keyword>
<dbReference type="AlphaFoldDB" id="A0A941IL61"/>
<reference evidence="2" key="1">
    <citation type="submission" date="2021-04" db="EMBL/GenBank/DDBJ databases">
        <title>Genome based classification of Actinospica acidithermotolerans sp. nov., an actinobacterium isolated from an Indonesian hot spring.</title>
        <authorList>
            <person name="Kusuma A.B."/>
            <person name="Putra K.E."/>
            <person name="Nafisah S."/>
            <person name="Loh J."/>
            <person name="Nouioui I."/>
            <person name="Goodfellow M."/>
        </authorList>
    </citation>
    <scope>NUCLEOTIDE SEQUENCE</scope>
    <source>
        <strain evidence="2">MGRD01-02</strain>
    </source>
</reference>
<dbReference type="Gene3D" id="3.40.190.10">
    <property type="entry name" value="Periplasmic binding protein-like II"/>
    <property type="match status" value="2"/>
</dbReference>
<feature type="chain" id="PRO_5036726848" evidence="1">
    <location>
        <begin position="30"/>
        <end position="461"/>
    </location>
</feature>
<dbReference type="InterPro" id="IPR006059">
    <property type="entry name" value="SBP"/>
</dbReference>
<comment type="caution">
    <text evidence="2">The sequence shown here is derived from an EMBL/GenBank/DDBJ whole genome shotgun (WGS) entry which is preliminary data.</text>
</comment>
<dbReference type="InterPro" id="IPR006311">
    <property type="entry name" value="TAT_signal"/>
</dbReference>
<dbReference type="Pfam" id="PF01547">
    <property type="entry name" value="SBP_bac_1"/>
    <property type="match status" value="1"/>
</dbReference>
<dbReference type="EMBL" id="JAGSOH010000032">
    <property type="protein sequence ID" value="MBR7827321.1"/>
    <property type="molecule type" value="Genomic_DNA"/>
</dbReference>
<gene>
    <name evidence="2" type="ORF">KDK95_13470</name>
</gene>
<dbReference type="PANTHER" id="PTHR43649">
    <property type="entry name" value="ARABINOSE-BINDING PROTEIN-RELATED"/>
    <property type="match status" value="1"/>
</dbReference>
<evidence type="ECO:0000313" key="2">
    <source>
        <dbReference type="EMBL" id="MBR7827321.1"/>
    </source>
</evidence>
<evidence type="ECO:0000256" key="1">
    <source>
        <dbReference type="SAM" id="SignalP"/>
    </source>
</evidence>
<dbReference type="PANTHER" id="PTHR43649:SF12">
    <property type="entry name" value="DIACETYLCHITOBIOSE BINDING PROTEIN DASA"/>
    <property type="match status" value="1"/>
</dbReference>
<dbReference type="InterPro" id="IPR050490">
    <property type="entry name" value="Bact_solute-bd_prot1"/>
</dbReference>
<feature type="signal peptide" evidence="1">
    <location>
        <begin position="1"/>
        <end position="29"/>
    </location>
</feature>